<sequence>MFINGDKLNPFFKDSFSILRRDYLLPDENINWMGDIAEDTSDKSPYFG</sequence>
<accession>A0A645A9Q7</accession>
<organism evidence="1">
    <name type="scientific">bioreactor metagenome</name>
    <dbReference type="NCBI Taxonomy" id="1076179"/>
    <lineage>
        <taxon>unclassified sequences</taxon>
        <taxon>metagenomes</taxon>
        <taxon>ecological metagenomes</taxon>
    </lineage>
</organism>
<gene>
    <name evidence="1" type="ORF">SDC9_96663</name>
</gene>
<dbReference type="EMBL" id="VSSQ01012732">
    <property type="protein sequence ID" value="MPM49929.1"/>
    <property type="molecule type" value="Genomic_DNA"/>
</dbReference>
<reference evidence="1" key="1">
    <citation type="submission" date="2019-08" db="EMBL/GenBank/DDBJ databases">
        <authorList>
            <person name="Kucharzyk K."/>
            <person name="Murdoch R.W."/>
            <person name="Higgins S."/>
            <person name="Loffler F."/>
        </authorList>
    </citation>
    <scope>NUCLEOTIDE SEQUENCE</scope>
</reference>
<dbReference type="AlphaFoldDB" id="A0A645A9Q7"/>
<evidence type="ECO:0000313" key="1">
    <source>
        <dbReference type="EMBL" id="MPM49929.1"/>
    </source>
</evidence>
<protein>
    <submittedName>
        <fullName evidence="1">Uncharacterized protein</fullName>
    </submittedName>
</protein>
<name>A0A645A9Q7_9ZZZZ</name>
<comment type="caution">
    <text evidence="1">The sequence shown here is derived from an EMBL/GenBank/DDBJ whole genome shotgun (WGS) entry which is preliminary data.</text>
</comment>
<proteinExistence type="predicted"/>